<name>A0A7G1KSU5_9NOCA</name>
<protein>
    <recommendedName>
        <fullName evidence="2">DUF8020 domain-containing protein</fullName>
    </recommendedName>
</protein>
<reference evidence="3 4" key="1">
    <citation type="submission" date="2020-08" db="EMBL/GenBank/DDBJ databases">
        <title>Genome Sequencing of Nocardia wallacei strain FMUON74 and assembly.</title>
        <authorList>
            <person name="Toyokawa M."/>
            <person name="Uesaka K."/>
        </authorList>
    </citation>
    <scope>NUCLEOTIDE SEQUENCE [LARGE SCALE GENOMIC DNA]</scope>
    <source>
        <strain evidence="3 4">FMUON74</strain>
    </source>
</reference>
<dbReference type="AlphaFoldDB" id="A0A7G1KSU5"/>
<organism evidence="3 4">
    <name type="scientific">Nocardia wallacei</name>
    <dbReference type="NCBI Taxonomy" id="480035"/>
    <lineage>
        <taxon>Bacteria</taxon>
        <taxon>Bacillati</taxon>
        <taxon>Actinomycetota</taxon>
        <taxon>Actinomycetes</taxon>
        <taxon>Mycobacteriales</taxon>
        <taxon>Nocardiaceae</taxon>
        <taxon>Nocardia</taxon>
    </lineage>
</organism>
<evidence type="ECO:0000313" key="4">
    <source>
        <dbReference type="Proteomes" id="UP000516173"/>
    </source>
</evidence>
<keyword evidence="4" id="KW-1185">Reference proteome</keyword>
<feature type="signal peptide" evidence="1">
    <location>
        <begin position="1"/>
        <end position="42"/>
    </location>
</feature>
<keyword evidence="1" id="KW-0732">Signal</keyword>
<dbReference type="KEGG" id="nwl:NWFMUON74_57530"/>
<evidence type="ECO:0000256" key="1">
    <source>
        <dbReference type="SAM" id="SignalP"/>
    </source>
</evidence>
<dbReference type="EMBL" id="AP023396">
    <property type="protein sequence ID" value="BCK57981.1"/>
    <property type="molecule type" value="Genomic_DNA"/>
</dbReference>
<dbReference type="Pfam" id="PF26059">
    <property type="entry name" value="DUF8020"/>
    <property type="match status" value="1"/>
</dbReference>
<evidence type="ECO:0000259" key="2">
    <source>
        <dbReference type="Pfam" id="PF26059"/>
    </source>
</evidence>
<dbReference type="Proteomes" id="UP000516173">
    <property type="component" value="Chromosome"/>
</dbReference>
<gene>
    <name evidence="3" type="ORF">NWFMUON74_57530</name>
</gene>
<proteinExistence type="predicted"/>
<feature type="chain" id="PRO_5028814845" description="DUF8020 domain-containing protein" evidence="1">
    <location>
        <begin position="43"/>
        <end position="240"/>
    </location>
</feature>
<sequence>MRAGPAAQTLEKALNHMKFRKFAATSVLAVAALTTATGAVHAAPAAAEGAAADVIHWDADVVGKSIVLTTDAGYLAARDNQFVVLDSAGTVLGGLPLAYRMNGLEFPVSAAIDGNTATLTPSTDPATAHPVDMPLQFVDAQADFNSALSTASTQFGLATGVGTLIGGLVGLIGGCVLGALTVGALTAPIFFAGAPGGCIAGASVGVALGAAGGSLLVGVPVGIAAAVQFFQTINTPAPAS</sequence>
<dbReference type="InterPro" id="IPR058333">
    <property type="entry name" value="DUF8020"/>
</dbReference>
<feature type="domain" description="DUF8020" evidence="2">
    <location>
        <begin position="55"/>
        <end position="123"/>
    </location>
</feature>
<evidence type="ECO:0000313" key="3">
    <source>
        <dbReference type="EMBL" id="BCK57981.1"/>
    </source>
</evidence>
<accession>A0A7G1KSU5</accession>